<feature type="compositionally biased region" description="Basic and acidic residues" evidence="1">
    <location>
        <begin position="118"/>
        <end position="136"/>
    </location>
</feature>
<dbReference type="GO" id="GO:0003743">
    <property type="term" value="F:translation initiation factor activity"/>
    <property type="evidence" value="ECO:0000318"/>
    <property type="project" value="GO_Central"/>
</dbReference>
<feature type="compositionally biased region" description="Basic and acidic residues" evidence="1">
    <location>
        <begin position="531"/>
        <end position="541"/>
    </location>
</feature>
<dbReference type="AlphaFoldDB" id="A0A1Y1HRN6"/>
<reference evidence="2 3" key="1">
    <citation type="journal article" date="2014" name="Nat. Commun.">
        <title>Klebsormidium flaccidum genome reveals primary factors for plant terrestrial adaptation.</title>
        <authorList>
            <person name="Hori K."/>
            <person name="Maruyama F."/>
            <person name="Fujisawa T."/>
            <person name="Togashi T."/>
            <person name="Yamamoto N."/>
            <person name="Seo M."/>
            <person name="Sato S."/>
            <person name="Yamada T."/>
            <person name="Mori H."/>
            <person name="Tajima N."/>
            <person name="Moriyama T."/>
            <person name="Ikeuchi M."/>
            <person name="Watanabe M."/>
            <person name="Wada H."/>
            <person name="Kobayashi K."/>
            <person name="Saito M."/>
            <person name="Masuda T."/>
            <person name="Sasaki-Sekimoto Y."/>
            <person name="Mashiguchi K."/>
            <person name="Awai K."/>
            <person name="Shimojima M."/>
            <person name="Masuda S."/>
            <person name="Iwai M."/>
            <person name="Nobusawa T."/>
            <person name="Narise T."/>
            <person name="Kondo S."/>
            <person name="Saito H."/>
            <person name="Sato R."/>
            <person name="Murakawa M."/>
            <person name="Ihara Y."/>
            <person name="Oshima-Yamada Y."/>
            <person name="Ohtaka K."/>
            <person name="Satoh M."/>
            <person name="Sonobe K."/>
            <person name="Ishii M."/>
            <person name="Ohtani R."/>
            <person name="Kanamori-Sato M."/>
            <person name="Honoki R."/>
            <person name="Miyazaki D."/>
            <person name="Mochizuki H."/>
            <person name="Umetsu J."/>
            <person name="Higashi K."/>
            <person name="Shibata D."/>
            <person name="Kamiya Y."/>
            <person name="Sato N."/>
            <person name="Nakamura Y."/>
            <person name="Tabata S."/>
            <person name="Ida S."/>
            <person name="Kurokawa K."/>
            <person name="Ohta H."/>
        </authorList>
    </citation>
    <scope>NUCLEOTIDE SEQUENCE [LARGE SCALE GENOMIC DNA]</scope>
    <source>
        <strain evidence="2 3">NIES-2285</strain>
    </source>
</reference>
<dbReference type="OMA" id="YGAQGQR"/>
<keyword evidence="3" id="KW-1185">Reference proteome</keyword>
<organism evidence="2 3">
    <name type="scientific">Klebsormidium nitens</name>
    <name type="common">Green alga</name>
    <name type="synonym">Ulothrix nitens</name>
    <dbReference type="NCBI Taxonomy" id="105231"/>
    <lineage>
        <taxon>Eukaryota</taxon>
        <taxon>Viridiplantae</taxon>
        <taxon>Streptophyta</taxon>
        <taxon>Klebsormidiophyceae</taxon>
        <taxon>Klebsormidiales</taxon>
        <taxon>Klebsormidiaceae</taxon>
        <taxon>Klebsormidium</taxon>
    </lineage>
</organism>
<feature type="compositionally biased region" description="Basic and acidic residues" evidence="1">
    <location>
        <begin position="551"/>
        <end position="563"/>
    </location>
</feature>
<protein>
    <submittedName>
        <fullName evidence="2">Eukaryotic translation initiation factor 4B</fullName>
    </submittedName>
</protein>
<proteinExistence type="predicted"/>
<keyword evidence="2" id="KW-0396">Initiation factor</keyword>
<feature type="compositionally biased region" description="Basic and acidic residues" evidence="1">
    <location>
        <begin position="300"/>
        <end position="324"/>
    </location>
</feature>
<feature type="compositionally biased region" description="Pro residues" evidence="1">
    <location>
        <begin position="343"/>
        <end position="355"/>
    </location>
</feature>
<dbReference type="Proteomes" id="UP000054558">
    <property type="component" value="Unassembled WGS sequence"/>
</dbReference>
<feature type="compositionally biased region" description="Acidic residues" evidence="1">
    <location>
        <begin position="583"/>
        <end position="600"/>
    </location>
</feature>
<dbReference type="PANTHER" id="PTHR32091:SF20">
    <property type="entry name" value="EUKARYOTIC TRANSLATION INITIATION FACTOR 4B1"/>
    <property type="match status" value="1"/>
</dbReference>
<feature type="compositionally biased region" description="Low complexity" evidence="1">
    <location>
        <begin position="407"/>
        <end position="420"/>
    </location>
</feature>
<dbReference type="STRING" id="105231.A0A1Y1HRN6"/>
<feature type="region of interest" description="Disordered" evidence="1">
    <location>
        <begin position="406"/>
        <end position="639"/>
    </location>
</feature>
<feature type="compositionally biased region" description="Gly residues" evidence="1">
    <location>
        <begin position="222"/>
        <end position="235"/>
    </location>
</feature>
<dbReference type="PANTHER" id="PTHR32091">
    <property type="entry name" value="EUKARYOTIC TRANSLATION INITIATION FACTOR 4B"/>
    <property type="match status" value="1"/>
</dbReference>
<sequence length="639" mass="67703">MAKAWSVGAWAADAEEAEEAEKAVPIGKNAEAFPSLGEALAAAPKKKKDKKQTMSLSELMTGKYVGPGGRARTSGTGGEVGFDVIMNLPKGPRERDPEEDAANGLGGAFKDYGGFRGGGDRDRRDDDRRGGRRGFDDDGEGDAGMPSRADTEDDWGKSRKFVPSTGGPRGPPPRGRFWRSGGGFSDRYEDDRRGGGFSDGPSKADEVDNWGREKKFVPSTGGRSGGFGGGGGGFSDSGDRWGRREEAPPVSSASRPSERPRLALQKRSAPADAPVAGAVENGEAKAAPPKPKSNPFGAARPREEILQEKGQDWKKIDDELEKKKSAGPTPPGSTSGGSSRGSSPPPVAKPKPKPNPFGAARPREEVLQEKGVDFRKVDLELEHKRVQRDETPEEVALKKEIEELRLKLQGGSEAPPAEAAEGGEEKENGVHEDKDESVQTEIAKKEKELDDFVRKLDDKVRFSKATDKPVKERDWRDVKAQAPPPAAKSGAKKDADAGQAVSPPSAAAPPSPAADASKNAGDVSKKPAAIDVRKEGGKRDSGAASPSVAKESPKVVKKTEPVKKAVTAEPTIVKGGYGALQEEGGDAEEEEVEEQGESQEEPPKAPEANSVNKAEGVNKPEAQESGRGWEQVVKGAGKR</sequence>
<evidence type="ECO:0000256" key="1">
    <source>
        <dbReference type="SAM" id="MobiDB-lite"/>
    </source>
</evidence>
<dbReference type="OrthoDB" id="2021148at2759"/>
<gene>
    <name evidence="2" type="ORF">KFL_000260530</name>
</gene>
<name>A0A1Y1HRN6_KLENI</name>
<feature type="compositionally biased region" description="Basic and acidic residues" evidence="1">
    <location>
        <begin position="423"/>
        <end position="479"/>
    </location>
</feature>
<dbReference type="GO" id="GO:0003729">
    <property type="term" value="F:mRNA binding"/>
    <property type="evidence" value="ECO:0000318"/>
    <property type="project" value="GO_Central"/>
</dbReference>
<feature type="compositionally biased region" description="Basic and acidic residues" evidence="1">
    <location>
        <begin position="237"/>
        <end position="247"/>
    </location>
</feature>
<feature type="compositionally biased region" description="Gly residues" evidence="1">
    <location>
        <begin position="65"/>
        <end position="80"/>
    </location>
</feature>
<evidence type="ECO:0000313" key="2">
    <source>
        <dbReference type="EMBL" id="GAQ79236.1"/>
    </source>
</evidence>
<keyword evidence="2" id="KW-0648">Protein biosynthesis</keyword>
<feature type="region of interest" description="Disordered" evidence="1">
    <location>
        <begin position="41"/>
        <end position="374"/>
    </location>
</feature>
<accession>A0A1Y1HRN6</accession>
<feature type="compositionally biased region" description="Basic and acidic residues" evidence="1">
    <location>
        <begin position="361"/>
        <end position="374"/>
    </location>
</feature>
<dbReference type="Pfam" id="PF06273">
    <property type="entry name" value="eIF-4B"/>
    <property type="match status" value="1"/>
</dbReference>
<dbReference type="EMBL" id="DF236975">
    <property type="protein sequence ID" value="GAQ79236.1"/>
    <property type="molecule type" value="Genomic_DNA"/>
</dbReference>
<dbReference type="InterPro" id="IPR010433">
    <property type="entry name" value="EIF-4B_pln"/>
</dbReference>
<evidence type="ECO:0000313" key="3">
    <source>
        <dbReference type="Proteomes" id="UP000054558"/>
    </source>
</evidence>
<feature type="compositionally biased region" description="Basic and acidic residues" evidence="1">
    <location>
        <begin position="202"/>
        <end position="216"/>
    </location>
</feature>